<dbReference type="Proteomes" id="UP000002698">
    <property type="component" value="Chromosome"/>
</dbReference>
<dbReference type="Pfam" id="PF02653">
    <property type="entry name" value="BPD_transp_2"/>
    <property type="match status" value="1"/>
</dbReference>
<dbReference type="InterPro" id="IPR052157">
    <property type="entry name" value="BCAA_transport_permease"/>
</dbReference>
<dbReference type="HOGENOM" id="CLU_039929_2_1_2"/>
<evidence type="ECO:0000256" key="1">
    <source>
        <dbReference type="ARBA" id="ARBA00004651"/>
    </source>
</evidence>
<dbReference type="RefSeq" id="WP_011321816.1">
    <property type="nucleotide sequence ID" value="NC_007426.1"/>
</dbReference>
<evidence type="ECO:0000313" key="11">
    <source>
        <dbReference type="Proteomes" id="UP000002698"/>
    </source>
</evidence>
<feature type="transmembrane region" description="Helical" evidence="9">
    <location>
        <begin position="217"/>
        <end position="236"/>
    </location>
</feature>
<gene>
    <name evidence="10" type="primary">livH5</name>
    <name evidence="10" type="synonym">abc09p1</name>
    <name evidence="10" type="ordered locus">NP_0172A</name>
</gene>
<reference evidence="10 11" key="1">
    <citation type="journal article" date="2005" name="Genome Res.">
        <title>Living with two extremes: conclusions from the genome sequence of Natronomonas pharaonis.</title>
        <authorList>
            <person name="Falb M."/>
            <person name="Pfeiffer F."/>
            <person name="Palm P."/>
            <person name="Rodewald K."/>
            <person name="Hickmann V."/>
            <person name="Tittor J."/>
            <person name="Oesterhelt D."/>
        </authorList>
    </citation>
    <scope>NUCLEOTIDE SEQUENCE [LARGE SCALE GENOMIC DNA]</scope>
    <source>
        <strain evidence="11">ATCC 35678 / DSM 2160 / CIP 103997 / JCM 8858 / NBRC 14720 / NCIMB 2260 / Gabara</strain>
    </source>
</reference>
<dbReference type="InterPro" id="IPR001851">
    <property type="entry name" value="ABC_transp_permease"/>
</dbReference>
<feature type="transmembrane region" description="Helical" evidence="9">
    <location>
        <begin position="121"/>
        <end position="140"/>
    </location>
</feature>
<evidence type="ECO:0000256" key="2">
    <source>
        <dbReference type="ARBA" id="ARBA00022448"/>
    </source>
</evidence>
<keyword evidence="4 9" id="KW-0812">Transmembrane</keyword>
<dbReference type="AlphaFoldDB" id="A0A1U7ETF4"/>
<dbReference type="GeneID" id="3702394"/>
<feature type="transmembrane region" description="Helical" evidence="9">
    <location>
        <begin position="20"/>
        <end position="44"/>
    </location>
</feature>
<evidence type="ECO:0000313" key="10">
    <source>
        <dbReference type="EMBL" id="CAI48177.1"/>
    </source>
</evidence>
<evidence type="ECO:0000256" key="5">
    <source>
        <dbReference type="ARBA" id="ARBA00022970"/>
    </source>
</evidence>
<dbReference type="STRING" id="348780.NP_0172A"/>
<evidence type="ECO:0000256" key="4">
    <source>
        <dbReference type="ARBA" id="ARBA00022692"/>
    </source>
</evidence>
<dbReference type="GO" id="GO:0006865">
    <property type="term" value="P:amino acid transport"/>
    <property type="evidence" value="ECO:0007669"/>
    <property type="project" value="UniProtKB-KW"/>
</dbReference>
<dbReference type="CDD" id="cd06582">
    <property type="entry name" value="TM_PBP1_LivH_like"/>
    <property type="match status" value="1"/>
</dbReference>
<evidence type="ECO:0000256" key="9">
    <source>
        <dbReference type="SAM" id="Phobius"/>
    </source>
</evidence>
<accession>A0A1U7ETF4</accession>
<keyword evidence="6 9" id="KW-1133">Transmembrane helix</keyword>
<organism evidence="10 11">
    <name type="scientific">Natronomonas pharaonis (strain ATCC 35678 / DSM 2160 / CIP 103997 / JCM 8858 / NBRC 14720 / NCIMB 2260 / Gabara)</name>
    <name type="common">Halobacterium pharaonis</name>
    <dbReference type="NCBI Taxonomy" id="348780"/>
    <lineage>
        <taxon>Archaea</taxon>
        <taxon>Methanobacteriati</taxon>
        <taxon>Methanobacteriota</taxon>
        <taxon>Stenosarchaea group</taxon>
        <taxon>Halobacteria</taxon>
        <taxon>Halobacteriales</taxon>
        <taxon>Natronomonadaceae</taxon>
        <taxon>Natronomonas</taxon>
    </lineage>
</organism>
<dbReference type="GO" id="GO:0005886">
    <property type="term" value="C:plasma membrane"/>
    <property type="evidence" value="ECO:0007669"/>
    <property type="project" value="UniProtKB-SubCell"/>
</dbReference>
<dbReference type="PANTHER" id="PTHR11795:SF442">
    <property type="entry name" value="ABC TRANSPORTER ATP-BINDING PROTEIN"/>
    <property type="match status" value="1"/>
</dbReference>
<evidence type="ECO:0000256" key="6">
    <source>
        <dbReference type="ARBA" id="ARBA00022989"/>
    </source>
</evidence>
<keyword evidence="7 9" id="KW-0472">Membrane</keyword>
<comment type="subcellular location">
    <subcellularLocation>
        <location evidence="1">Cell membrane</location>
        <topology evidence="1">Multi-pass membrane protein</topology>
    </subcellularLocation>
</comment>
<evidence type="ECO:0000256" key="7">
    <source>
        <dbReference type="ARBA" id="ARBA00023136"/>
    </source>
</evidence>
<dbReference type="EMBL" id="CR936257">
    <property type="protein sequence ID" value="CAI48177.1"/>
    <property type="molecule type" value="Genomic_DNA"/>
</dbReference>
<sequence length="319" mass="33995">MLEAALFVSPELFVEQTLNGLFFGFILFMIATGLTIIFGVLGILNLAHGEFYALGAFLVFSIAGFFVGFVGDPTDPVSIALVAVLALVGVFVAAAILLPISAFLEAVFVRPIYDRDEVYQLLLTYALLLMLVDVLLLVWGGQPQRLEGVFNTVNQIPTTELVGFSYPSYNIFAILLGLCVFGFLVWFFERTKTGRIVRATAINREAATAMGVSTDRVFTLVFAMGGFFAGFAGAVHGAGPISADVGMGVNPLVLSFVVIVVGGLGSIKGAFVGALLIGVASRWATMIYPPAELAAPFAIMVAVLLLRPEGLYGTWGEIE</sequence>
<keyword evidence="11" id="KW-1185">Reference proteome</keyword>
<comment type="similarity">
    <text evidence="8">Belongs to the binding-protein-dependent transport system permease family. LivHM subfamily.</text>
</comment>
<evidence type="ECO:0000256" key="8">
    <source>
        <dbReference type="ARBA" id="ARBA00037998"/>
    </source>
</evidence>
<name>A0A1U7ETF4_NATPD</name>
<evidence type="ECO:0000256" key="3">
    <source>
        <dbReference type="ARBA" id="ARBA00022475"/>
    </source>
</evidence>
<keyword evidence="3" id="KW-1003">Cell membrane</keyword>
<feature type="transmembrane region" description="Helical" evidence="9">
    <location>
        <begin position="169"/>
        <end position="188"/>
    </location>
</feature>
<keyword evidence="2" id="KW-0813">Transport</keyword>
<keyword evidence="5" id="KW-0029">Amino-acid transport</keyword>
<dbReference type="eggNOG" id="arCOG01270">
    <property type="taxonomic scope" value="Archaea"/>
</dbReference>
<dbReference type="PANTHER" id="PTHR11795">
    <property type="entry name" value="BRANCHED-CHAIN AMINO ACID TRANSPORT SYSTEM PERMEASE PROTEIN LIVH"/>
    <property type="match status" value="1"/>
</dbReference>
<proteinExistence type="inferred from homology"/>
<dbReference type="GO" id="GO:0022857">
    <property type="term" value="F:transmembrane transporter activity"/>
    <property type="evidence" value="ECO:0007669"/>
    <property type="project" value="InterPro"/>
</dbReference>
<dbReference type="KEGG" id="nph:NP_0172A"/>
<feature type="transmembrane region" description="Helical" evidence="9">
    <location>
        <begin position="256"/>
        <end position="280"/>
    </location>
</feature>
<feature type="transmembrane region" description="Helical" evidence="9">
    <location>
        <begin position="77"/>
        <end position="109"/>
    </location>
</feature>
<dbReference type="EnsemblBacteria" id="CAI48177">
    <property type="protein sequence ID" value="CAI48177"/>
    <property type="gene ID" value="NP_0172A"/>
</dbReference>
<feature type="transmembrane region" description="Helical" evidence="9">
    <location>
        <begin position="51"/>
        <end position="71"/>
    </location>
</feature>
<protein>
    <submittedName>
        <fullName evidence="10">ABC-type transport system permease protein (Probable substrate branched-chain amino acids)</fullName>
    </submittedName>
</protein>
<feature type="transmembrane region" description="Helical" evidence="9">
    <location>
        <begin position="287"/>
        <end position="306"/>
    </location>
</feature>